<sequence length="115" mass="12867">MNIFESINNTSNKAADIGERYFDKSQEYYKLRIFQQVSYTVSMVGKALIIGAVLFIGLIFLAVAAAIAIGDLLGHVAWGYLIVAAVFFIVAFIIYQVRHLIDGAIIKKFQTKIFK</sequence>
<organism evidence="2 3">
    <name type="scientific">Gelidibacter salicanalis</name>
    <dbReference type="NCBI Taxonomy" id="291193"/>
    <lineage>
        <taxon>Bacteria</taxon>
        <taxon>Pseudomonadati</taxon>
        <taxon>Bacteroidota</taxon>
        <taxon>Flavobacteriia</taxon>
        <taxon>Flavobacteriales</taxon>
        <taxon>Flavobacteriaceae</taxon>
        <taxon>Gelidibacter</taxon>
    </lineage>
</organism>
<proteinExistence type="predicted"/>
<dbReference type="Proteomes" id="UP000662373">
    <property type="component" value="Unassembled WGS sequence"/>
</dbReference>
<reference evidence="2 3" key="1">
    <citation type="submission" date="2020-09" db="EMBL/GenBank/DDBJ databases">
        <title>Draft genome of Gelidibacter salicanalis PAMC21136.</title>
        <authorList>
            <person name="Park H."/>
        </authorList>
    </citation>
    <scope>NUCLEOTIDE SEQUENCE [LARGE SCALE GENOMIC DNA]</scope>
    <source>
        <strain evidence="2 3">PAMC21136</strain>
    </source>
</reference>
<evidence type="ECO:0000256" key="1">
    <source>
        <dbReference type="SAM" id="Phobius"/>
    </source>
</evidence>
<keyword evidence="1" id="KW-1133">Transmembrane helix</keyword>
<gene>
    <name evidence="2" type="ORF">JEM65_09275</name>
</gene>
<dbReference type="AlphaFoldDB" id="A0A934KJY2"/>
<feature type="transmembrane region" description="Helical" evidence="1">
    <location>
        <begin position="47"/>
        <end position="70"/>
    </location>
</feature>
<dbReference type="Pfam" id="PF07332">
    <property type="entry name" value="Phage_holin_3_6"/>
    <property type="match status" value="1"/>
</dbReference>
<feature type="transmembrane region" description="Helical" evidence="1">
    <location>
        <begin position="76"/>
        <end position="97"/>
    </location>
</feature>
<evidence type="ECO:0000313" key="3">
    <source>
        <dbReference type="Proteomes" id="UP000662373"/>
    </source>
</evidence>
<keyword evidence="1" id="KW-0812">Transmembrane</keyword>
<accession>A0A934KJY2</accession>
<protein>
    <submittedName>
        <fullName evidence="2">Phage holin family protein</fullName>
    </submittedName>
</protein>
<evidence type="ECO:0000313" key="2">
    <source>
        <dbReference type="EMBL" id="MBJ7880836.1"/>
    </source>
</evidence>
<dbReference type="EMBL" id="JAEHJZ010000020">
    <property type="protein sequence ID" value="MBJ7880836.1"/>
    <property type="molecule type" value="Genomic_DNA"/>
</dbReference>
<name>A0A934KJY2_9FLAO</name>
<comment type="caution">
    <text evidence="2">The sequence shown here is derived from an EMBL/GenBank/DDBJ whole genome shotgun (WGS) entry which is preliminary data.</text>
</comment>
<keyword evidence="1" id="KW-0472">Membrane</keyword>
<keyword evidence="3" id="KW-1185">Reference proteome</keyword>
<dbReference type="RefSeq" id="WP_199598803.1">
    <property type="nucleotide sequence ID" value="NZ_JAEHJZ010000020.1"/>
</dbReference>
<dbReference type="InterPro" id="IPR009937">
    <property type="entry name" value="Phage_holin_3_6"/>
</dbReference>